<keyword evidence="1" id="KW-0812">Transmembrane</keyword>
<accession>A0A450V1N2</accession>
<gene>
    <name evidence="2" type="ORF">BECKLFY1418A_GA0070994_108712</name>
</gene>
<reference evidence="2" key="1">
    <citation type="submission" date="2019-02" db="EMBL/GenBank/DDBJ databases">
        <authorList>
            <person name="Gruber-Vodicka R. H."/>
            <person name="Seah K. B. B."/>
        </authorList>
    </citation>
    <scope>NUCLEOTIDE SEQUENCE</scope>
    <source>
        <strain evidence="2">BECK_M6</strain>
    </source>
</reference>
<keyword evidence="1" id="KW-1133">Transmembrane helix</keyword>
<proteinExistence type="predicted"/>
<sequence>MALKSWLQPAMGWLRQLPGPGAKTKVKLWITAGVVLGISLFGIAVSWLLLYQQLAIEDLPWTSLSALAAAPSVILTWYWRTIHKQKELSGEASPGKSSMENHRCFRLSRISDIFHSPSVLSCISDMFPSSMVSFR</sequence>
<evidence type="ECO:0000313" key="2">
    <source>
        <dbReference type="EMBL" id="VFJ98718.1"/>
    </source>
</evidence>
<dbReference type="EMBL" id="CAADFH010000087">
    <property type="protein sequence ID" value="VFJ98718.1"/>
    <property type="molecule type" value="Genomic_DNA"/>
</dbReference>
<dbReference type="AlphaFoldDB" id="A0A450V1N2"/>
<evidence type="ECO:0000256" key="1">
    <source>
        <dbReference type="SAM" id="Phobius"/>
    </source>
</evidence>
<protein>
    <submittedName>
        <fullName evidence="2">Uncharacterized protein</fullName>
    </submittedName>
</protein>
<feature type="transmembrane region" description="Helical" evidence="1">
    <location>
        <begin position="28"/>
        <end position="49"/>
    </location>
</feature>
<organism evidence="2">
    <name type="scientific">Candidatus Kentrum sp. LFY</name>
    <dbReference type="NCBI Taxonomy" id="2126342"/>
    <lineage>
        <taxon>Bacteria</taxon>
        <taxon>Pseudomonadati</taxon>
        <taxon>Pseudomonadota</taxon>
        <taxon>Gammaproteobacteria</taxon>
        <taxon>Candidatus Kentrum</taxon>
    </lineage>
</organism>
<name>A0A450V1N2_9GAMM</name>
<feature type="transmembrane region" description="Helical" evidence="1">
    <location>
        <begin position="61"/>
        <end position="79"/>
    </location>
</feature>
<keyword evidence="1" id="KW-0472">Membrane</keyword>